<dbReference type="Pfam" id="PF00072">
    <property type="entry name" value="Response_reg"/>
    <property type="match status" value="1"/>
</dbReference>
<dbReference type="InterPro" id="IPR007492">
    <property type="entry name" value="LytTR_DNA-bd_dom"/>
</dbReference>
<dbReference type="InterPro" id="IPR001789">
    <property type="entry name" value="Sig_transdc_resp-reg_receiver"/>
</dbReference>
<comment type="caution">
    <text evidence="5">The sequence shown here is derived from an EMBL/GenBank/DDBJ whole genome shotgun (WGS) entry which is preliminary data.</text>
</comment>
<dbReference type="InterPro" id="IPR046947">
    <property type="entry name" value="LytR-like"/>
</dbReference>
<dbReference type="SMART" id="SM00448">
    <property type="entry name" value="REC"/>
    <property type="match status" value="1"/>
</dbReference>
<dbReference type="InterPro" id="IPR011006">
    <property type="entry name" value="CheY-like_superfamily"/>
</dbReference>
<dbReference type="AlphaFoldDB" id="A0A246HPX2"/>
<feature type="domain" description="Response regulatory" evidence="3">
    <location>
        <begin position="2"/>
        <end position="115"/>
    </location>
</feature>
<feature type="modified residue" description="4-aspartylphosphate" evidence="2">
    <location>
        <position position="54"/>
    </location>
</feature>
<dbReference type="PANTHER" id="PTHR37299">
    <property type="entry name" value="TRANSCRIPTIONAL REGULATOR-RELATED"/>
    <property type="match status" value="1"/>
</dbReference>
<dbReference type="Pfam" id="PF04397">
    <property type="entry name" value="LytTR"/>
    <property type="match status" value="1"/>
</dbReference>
<sequence length="234" mass="26248">MRILIVEDELLVRQRLLRMCTELAGSRARFDAVADLDAAGDRLQRSVYDGLLLDLNLGGEDGFDLLKRVVAGRYHCVVVSAHRKRALQAFEHGVLDFVPKPFSRERLGQALERLLDVGRYRSGAARYLGVWHAQGTAMVELADVIWIRADGDYSEVRMRDGRSELHDKSLASLTAVLPPDFVRCHRSYLVNLTHVRTLHAASGSRYWLVLNDGAEVPVGRAFVEEIRRIIGSTG</sequence>
<evidence type="ECO:0000256" key="1">
    <source>
        <dbReference type="ARBA" id="ARBA00023012"/>
    </source>
</evidence>
<evidence type="ECO:0000259" key="3">
    <source>
        <dbReference type="PROSITE" id="PS50110"/>
    </source>
</evidence>
<dbReference type="EMBL" id="NIVS01000011">
    <property type="protein sequence ID" value="OWQ55661.1"/>
    <property type="molecule type" value="Genomic_DNA"/>
</dbReference>
<proteinExistence type="predicted"/>
<dbReference type="Gene3D" id="3.40.50.2300">
    <property type="match status" value="1"/>
</dbReference>
<keyword evidence="1" id="KW-0902">Two-component regulatory system</keyword>
<evidence type="ECO:0000313" key="6">
    <source>
        <dbReference type="Proteomes" id="UP000198157"/>
    </source>
</evidence>
<dbReference type="SUPFAM" id="SSF52172">
    <property type="entry name" value="CheY-like"/>
    <property type="match status" value="1"/>
</dbReference>
<dbReference type="GO" id="GO:0000156">
    <property type="term" value="F:phosphorelay response regulator activity"/>
    <property type="evidence" value="ECO:0007669"/>
    <property type="project" value="InterPro"/>
</dbReference>
<dbReference type="SMART" id="SM00850">
    <property type="entry name" value="LytTR"/>
    <property type="match status" value="1"/>
</dbReference>
<organism evidence="5 6">
    <name type="scientific">Stenotrophomonas maltophilia</name>
    <name type="common">Pseudomonas maltophilia</name>
    <name type="synonym">Xanthomonas maltophilia</name>
    <dbReference type="NCBI Taxonomy" id="40324"/>
    <lineage>
        <taxon>Bacteria</taxon>
        <taxon>Pseudomonadati</taxon>
        <taxon>Pseudomonadota</taxon>
        <taxon>Gammaproteobacteria</taxon>
        <taxon>Lysobacterales</taxon>
        <taxon>Lysobacteraceae</taxon>
        <taxon>Stenotrophomonas</taxon>
        <taxon>Stenotrophomonas maltophilia group</taxon>
    </lineage>
</organism>
<evidence type="ECO:0000313" key="5">
    <source>
        <dbReference type="EMBL" id="OWQ55661.1"/>
    </source>
</evidence>
<dbReference type="PROSITE" id="PS50930">
    <property type="entry name" value="HTH_LYTTR"/>
    <property type="match status" value="1"/>
</dbReference>
<reference evidence="5 6" key="1">
    <citation type="submission" date="2017-06" db="EMBL/GenBank/DDBJ databases">
        <authorList>
            <person name="Kim H.J."/>
            <person name="Triplett B.A."/>
        </authorList>
    </citation>
    <scope>NUCLEOTIDE SEQUENCE [LARGE SCALE GENOMIC DNA]</scope>
    <source>
        <strain evidence="5 6">13146</strain>
    </source>
</reference>
<evidence type="ECO:0000256" key="2">
    <source>
        <dbReference type="PROSITE-ProRule" id="PRU00169"/>
    </source>
</evidence>
<feature type="domain" description="HTH LytTR-type" evidence="4">
    <location>
        <begin position="138"/>
        <end position="232"/>
    </location>
</feature>
<keyword evidence="2" id="KW-0597">Phosphoprotein</keyword>
<gene>
    <name evidence="5" type="ORF">CEE60_05075</name>
</gene>
<dbReference type="OrthoDB" id="9781059at2"/>
<accession>A0A246HPX2</accession>
<dbReference type="Gene3D" id="2.40.50.1020">
    <property type="entry name" value="LytTr DNA-binding domain"/>
    <property type="match status" value="1"/>
</dbReference>
<protein>
    <submittedName>
        <fullName evidence="5">DNA-binding response regulator</fullName>
    </submittedName>
</protein>
<evidence type="ECO:0000259" key="4">
    <source>
        <dbReference type="PROSITE" id="PS50930"/>
    </source>
</evidence>
<name>A0A246HPX2_STEMA</name>
<dbReference type="GO" id="GO:0003677">
    <property type="term" value="F:DNA binding"/>
    <property type="evidence" value="ECO:0007669"/>
    <property type="project" value="UniProtKB-KW"/>
</dbReference>
<dbReference type="PROSITE" id="PS50110">
    <property type="entry name" value="RESPONSE_REGULATORY"/>
    <property type="match status" value="1"/>
</dbReference>
<keyword evidence="5" id="KW-0238">DNA-binding</keyword>
<dbReference type="PANTHER" id="PTHR37299:SF1">
    <property type="entry name" value="STAGE 0 SPORULATION PROTEIN A HOMOLOG"/>
    <property type="match status" value="1"/>
</dbReference>
<dbReference type="Proteomes" id="UP000198157">
    <property type="component" value="Unassembled WGS sequence"/>
</dbReference>